<protein>
    <recommendedName>
        <fullName evidence="4">DUF3108 domain-containing protein</fullName>
    </recommendedName>
</protein>
<evidence type="ECO:0000313" key="3">
    <source>
        <dbReference type="Proteomes" id="UP000306918"/>
    </source>
</evidence>
<gene>
    <name evidence="2" type="ORF">FAM09_07430</name>
</gene>
<dbReference type="RefSeq" id="WP_136576412.1">
    <property type="nucleotide sequence ID" value="NZ_STFF01000001.1"/>
</dbReference>
<feature type="signal peptide" evidence="1">
    <location>
        <begin position="1"/>
        <end position="18"/>
    </location>
</feature>
<evidence type="ECO:0000256" key="1">
    <source>
        <dbReference type="SAM" id="SignalP"/>
    </source>
</evidence>
<dbReference type="Proteomes" id="UP000306918">
    <property type="component" value="Unassembled WGS sequence"/>
</dbReference>
<comment type="caution">
    <text evidence="2">The sequence shown here is derived from an EMBL/GenBank/DDBJ whole genome shotgun (WGS) entry which is preliminary data.</text>
</comment>
<sequence>MKKIMLGLCLLAALSSNAQEKYTPVIKQGSKLHYSAALHGQSFPCTFSLDSVSVNYVKVGWLVEGFGSGTWVMKTKSLESGSRGYWGQPTPGTQEDMADDQTVILFSKAQWDMLQKDKKLNFDQQTFTVKSPSEQQQLKLSGKPVDVFLLENPNGSTRIWLLNNAAFPVLLKIEGNTLGADLTINSVE</sequence>
<dbReference type="OrthoDB" id="1029582at2"/>
<feature type="chain" id="PRO_5020715935" description="DUF3108 domain-containing protein" evidence="1">
    <location>
        <begin position="19"/>
        <end position="188"/>
    </location>
</feature>
<accession>A0A4S8I3Y9</accession>
<dbReference type="EMBL" id="STFF01000001">
    <property type="protein sequence ID" value="THU41924.1"/>
    <property type="molecule type" value="Genomic_DNA"/>
</dbReference>
<keyword evidence="3" id="KW-1185">Reference proteome</keyword>
<dbReference type="AlphaFoldDB" id="A0A4S8I3Y9"/>
<keyword evidence="1" id="KW-0732">Signal</keyword>
<reference evidence="2 3" key="1">
    <citation type="submission" date="2019-04" db="EMBL/GenBank/DDBJ databases">
        <title>Niastella caeni sp. nov., isolated from activated sludge.</title>
        <authorList>
            <person name="Sheng M."/>
        </authorList>
    </citation>
    <scope>NUCLEOTIDE SEQUENCE [LARGE SCALE GENOMIC DNA]</scope>
    <source>
        <strain evidence="2 3">HX-2-15</strain>
    </source>
</reference>
<proteinExistence type="predicted"/>
<evidence type="ECO:0000313" key="2">
    <source>
        <dbReference type="EMBL" id="THU41924.1"/>
    </source>
</evidence>
<evidence type="ECO:0008006" key="4">
    <source>
        <dbReference type="Google" id="ProtNLM"/>
    </source>
</evidence>
<organism evidence="2 3">
    <name type="scientific">Niastella caeni</name>
    <dbReference type="NCBI Taxonomy" id="2569763"/>
    <lineage>
        <taxon>Bacteria</taxon>
        <taxon>Pseudomonadati</taxon>
        <taxon>Bacteroidota</taxon>
        <taxon>Chitinophagia</taxon>
        <taxon>Chitinophagales</taxon>
        <taxon>Chitinophagaceae</taxon>
        <taxon>Niastella</taxon>
    </lineage>
</organism>
<name>A0A4S8I3Y9_9BACT</name>